<protein>
    <submittedName>
        <fullName evidence="2">Uncharacterized protein</fullName>
    </submittedName>
</protein>
<dbReference type="Gramene" id="TuG1812G0400000381.01.T01">
    <property type="protein sequence ID" value="TuG1812G0400000381.01.T01.cds406649"/>
    <property type="gene ID" value="TuG1812G0400000381.01"/>
</dbReference>
<keyword evidence="3" id="KW-1185">Reference proteome</keyword>
<feature type="region of interest" description="Disordered" evidence="1">
    <location>
        <begin position="1"/>
        <end position="47"/>
    </location>
</feature>
<reference evidence="3" key="1">
    <citation type="journal article" date="2013" name="Nature">
        <title>Draft genome of the wheat A-genome progenitor Triticum urartu.</title>
        <authorList>
            <person name="Ling H.Q."/>
            <person name="Zhao S."/>
            <person name="Liu D."/>
            <person name="Wang J."/>
            <person name="Sun H."/>
            <person name="Zhang C."/>
            <person name="Fan H."/>
            <person name="Li D."/>
            <person name="Dong L."/>
            <person name="Tao Y."/>
            <person name="Gao C."/>
            <person name="Wu H."/>
            <person name="Li Y."/>
            <person name="Cui Y."/>
            <person name="Guo X."/>
            <person name="Zheng S."/>
            <person name="Wang B."/>
            <person name="Yu K."/>
            <person name="Liang Q."/>
            <person name="Yang W."/>
            <person name="Lou X."/>
            <person name="Chen J."/>
            <person name="Feng M."/>
            <person name="Jian J."/>
            <person name="Zhang X."/>
            <person name="Luo G."/>
            <person name="Jiang Y."/>
            <person name="Liu J."/>
            <person name="Wang Z."/>
            <person name="Sha Y."/>
            <person name="Zhang B."/>
            <person name="Wu H."/>
            <person name="Tang D."/>
            <person name="Shen Q."/>
            <person name="Xue P."/>
            <person name="Zou S."/>
            <person name="Wang X."/>
            <person name="Liu X."/>
            <person name="Wang F."/>
            <person name="Yang Y."/>
            <person name="An X."/>
            <person name="Dong Z."/>
            <person name="Zhang K."/>
            <person name="Zhang X."/>
            <person name="Luo M.C."/>
            <person name="Dvorak J."/>
            <person name="Tong Y."/>
            <person name="Wang J."/>
            <person name="Yang H."/>
            <person name="Li Z."/>
            <person name="Wang D."/>
            <person name="Zhang A."/>
            <person name="Wang J."/>
        </authorList>
    </citation>
    <scope>NUCLEOTIDE SEQUENCE</scope>
    <source>
        <strain evidence="3">cv. G1812</strain>
    </source>
</reference>
<proteinExistence type="predicted"/>
<reference evidence="2" key="2">
    <citation type="submission" date="2018-03" db="EMBL/GenBank/DDBJ databases">
        <title>The Triticum urartu genome reveals the dynamic nature of wheat genome evolution.</title>
        <authorList>
            <person name="Ling H."/>
            <person name="Ma B."/>
            <person name="Shi X."/>
            <person name="Liu H."/>
            <person name="Dong L."/>
            <person name="Sun H."/>
            <person name="Cao Y."/>
            <person name="Gao Q."/>
            <person name="Zheng S."/>
            <person name="Li Y."/>
            <person name="Yu Y."/>
            <person name="Du H."/>
            <person name="Qi M."/>
            <person name="Li Y."/>
            <person name="Yu H."/>
            <person name="Cui Y."/>
            <person name="Wang N."/>
            <person name="Chen C."/>
            <person name="Wu H."/>
            <person name="Zhao Y."/>
            <person name="Zhang J."/>
            <person name="Li Y."/>
            <person name="Zhou W."/>
            <person name="Zhang B."/>
            <person name="Hu W."/>
            <person name="Eijk M."/>
            <person name="Tang J."/>
            <person name="Witsenboer H."/>
            <person name="Zhao S."/>
            <person name="Li Z."/>
            <person name="Zhang A."/>
            <person name="Wang D."/>
            <person name="Liang C."/>
        </authorList>
    </citation>
    <scope>NUCLEOTIDE SEQUENCE [LARGE SCALE GENOMIC DNA]</scope>
    <source>
        <strain evidence="2">cv. G1812</strain>
    </source>
</reference>
<dbReference type="AlphaFoldDB" id="A0A8R7U338"/>
<sequence>MHASSSPSTAARIAPAAAPPGCRTGGPTPPVPSRRPGSVPSSISVCP</sequence>
<accession>A0A8R7U338</accession>
<dbReference type="EnsemblPlants" id="TuG1812G0400000381.01.T01">
    <property type="protein sequence ID" value="TuG1812G0400000381.01.T01.cds406649"/>
    <property type="gene ID" value="TuG1812G0400000381.01"/>
</dbReference>
<dbReference type="Proteomes" id="UP000015106">
    <property type="component" value="Chromosome 4"/>
</dbReference>
<feature type="compositionally biased region" description="Low complexity" evidence="1">
    <location>
        <begin position="34"/>
        <end position="47"/>
    </location>
</feature>
<organism evidence="2 3">
    <name type="scientific">Triticum urartu</name>
    <name type="common">Red wild einkorn</name>
    <name type="synonym">Crithodium urartu</name>
    <dbReference type="NCBI Taxonomy" id="4572"/>
    <lineage>
        <taxon>Eukaryota</taxon>
        <taxon>Viridiplantae</taxon>
        <taxon>Streptophyta</taxon>
        <taxon>Embryophyta</taxon>
        <taxon>Tracheophyta</taxon>
        <taxon>Spermatophyta</taxon>
        <taxon>Magnoliopsida</taxon>
        <taxon>Liliopsida</taxon>
        <taxon>Poales</taxon>
        <taxon>Poaceae</taxon>
        <taxon>BOP clade</taxon>
        <taxon>Pooideae</taxon>
        <taxon>Triticodae</taxon>
        <taxon>Triticeae</taxon>
        <taxon>Triticinae</taxon>
        <taxon>Triticum</taxon>
    </lineage>
</organism>
<evidence type="ECO:0000313" key="3">
    <source>
        <dbReference type="Proteomes" id="UP000015106"/>
    </source>
</evidence>
<evidence type="ECO:0000313" key="2">
    <source>
        <dbReference type="EnsemblPlants" id="TuG1812G0400000381.01.T01.cds406649"/>
    </source>
</evidence>
<name>A0A8R7U338_TRIUA</name>
<evidence type="ECO:0000256" key="1">
    <source>
        <dbReference type="SAM" id="MobiDB-lite"/>
    </source>
</evidence>
<reference evidence="2" key="3">
    <citation type="submission" date="2022-06" db="UniProtKB">
        <authorList>
            <consortium name="EnsemblPlants"/>
        </authorList>
    </citation>
    <scope>IDENTIFICATION</scope>
</reference>
<feature type="compositionally biased region" description="Low complexity" evidence="1">
    <location>
        <begin position="1"/>
        <end position="26"/>
    </location>
</feature>